<protein>
    <submittedName>
        <fullName evidence="1">Uncharacterized protein</fullName>
    </submittedName>
</protein>
<comment type="caution">
    <text evidence="1">The sequence shown here is derived from an EMBL/GenBank/DDBJ whole genome shotgun (WGS) entry which is preliminary data.</text>
</comment>
<proteinExistence type="predicted"/>
<organism evidence="1 2">
    <name type="scientific">Acinetobacter tandoii</name>
    <dbReference type="NCBI Taxonomy" id="202954"/>
    <lineage>
        <taxon>Bacteria</taxon>
        <taxon>Pseudomonadati</taxon>
        <taxon>Pseudomonadota</taxon>
        <taxon>Gammaproteobacteria</taxon>
        <taxon>Moraxellales</taxon>
        <taxon>Moraxellaceae</taxon>
        <taxon>Acinetobacter</taxon>
    </lineage>
</organism>
<dbReference type="AlphaFoldDB" id="A0A5N4WNP2"/>
<evidence type="ECO:0000313" key="2">
    <source>
        <dbReference type="Proteomes" id="UP000325788"/>
    </source>
</evidence>
<name>A0A5N4WNP2_9GAMM</name>
<gene>
    <name evidence="1" type="ORF">F4W09_05740</name>
</gene>
<reference evidence="1 2" key="1">
    <citation type="submission" date="2019-09" db="EMBL/GenBank/DDBJ databases">
        <title>Draft genome sequence of Acinetobacter tandoii W4-4-4 isolated from environmental water sample.</title>
        <authorList>
            <person name="Wee S.K."/>
            <person name="Yan B."/>
            <person name="Mustaffa S.B."/>
            <person name="Yap E.P.H."/>
        </authorList>
    </citation>
    <scope>NUCLEOTIDE SEQUENCE [LARGE SCALE GENOMIC DNA]</scope>
    <source>
        <strain evidence="1 2">W4-4-4</strain>
    </source>
</reference>
<dbReference type="EMBL" id="VXLD01000002">
    <property type="protein sequence ID" value="KAB1858226.1"/>
    <property type="molecule type" value="Genomic_DNA"/>
</dbReference>
<dbReference type="Proteomes" id="UP000325788">
    <property type="component" value="Unassembled WGS sequence"/>
</dbReference>
<evidence type="ECO:0000313" key="1">
    <source>
        <dbReference type="EMBL" id="KAB1858226.1"/>
    </source>
</evidence>
<dbReference type="RefSeq" id="WP_151504276.1">
    <property type="nucleotide sequence ID" value="NZ_VXLD01000002.1"/>
</dbReference>
<accession>A0A5N4WNP2</accession>
<sequence length="153" mass="17409">MKWTSFKDKDGKTDAFEVDIDQEQLLHYLEKVLGAKPLVVNTPEGGNVTVCYRLMNGVEVGIMLNFTAPTFYLNERVVNDCLLADADFKEIIDSIKLKESGGWIYPHSEHNNPNTTILRSEVKTLTPSLKNRVFVLSQVSYLKVIKLFNLLMK</sequence>